<dbReference type="PANTHER" id="PTHR37031:SF2">
    <property type="entry name" value="PHOD-LIKE PHOSPHATASE METALLOPHOSPHATASE DOMAIN-CONTAINING PROTEIN"/>
    <property type="match status" value="1"/>
</dbReference>
<dbReference type="AlphaFoldDB" id="A0A162A6K8"/>
<feature type="domain" description="PhoD-like phosphatase metallophosphatase" evidence="1">
    <location>
        <begin position="145"/>
        <end position="520"/>
    </location>
</feature>
<accession>A0A162A6K8</accession>
<evidence type="ECO:0000313" key="3">
    <source>
        <dbReference type="Proteomes" id="UP000076587"/>
    </source>
</evidence>
<sequence>MSIQLRHAFDSEKLVNCLNDAIVIGHVTRSTAKVWVRSKHCGKHYVVLSDTPIQPIGINIDSPDTNTTLQNEFETGGQGQVRPIALDDTTDRTHCVEFQGLQPATRYWVALLADQSVPARRHWRSGYEIPASFKTQVANAQSLAFGFFSCHDPYKKGHGPDDIFQDILNRLNELGGDFIIAGGDQVYVDSSTKEFDIWRWVTDNKAQLKPYFETQDQAGLIKELSYFYRFIYRLYWQSAHFQKLLRSYPTYMIWDDHEIMDGWGSLTEEELSNKLDTLFEWEDSEFNLFIAHAMFHAAAQVYQEYQHSHNPTTPSLPNVPLANSQWDYSFAHSLANFYVLDQRGHHQFQNPEGYDLLGPKQFARLSQWFENIPSSAKAIFIVSPVPVVHWSCTVVNMADIGSYKDDFRDEWDHEANHQERNELLDLAFDASQKHKVPVIFLSGDVHCAASFKLKRRANSGTVYQFTASGVTRKSAPFVSKAISCAQGTLSGCNVLTTFERLAFSTENNFGIIKLFMDAEQTYLVAEHISTTDEEDEILIKQVRLI</sequence>
<dbReference type="InterPro" id="IPR018946">
    <property type="entry name" value="PhoD-like_MPP"/>
</dbReference>
<gene>
    <name evidence="2" type="ORF">N482_02740</name>
</gene>
<evidence type="ECO:0000259" key="1">
    <source>
        <dbReference type="Pfam" id="PF09423"/>
    </source>
</evidence>
<dbReference type="PANTHER" id="PTHR37031">
    <property type="entry name" value="METALLOPHOSPHATASE BINDING DOMAIN PROTEIN"/>
    <property type="match status" value="1"/>
</dbReference>
<dbReference type="InterPro" id="IPR038607">
    <property type="entry name" value="PhoD-like_sf"/>
</dbReference>
<comment type="caution">
    <text evidence="2">The sequence shown here is derived from an EMBL/GenBank/DDBJ whole genome shotgun (WGS) entry which is preliminary data.</text>
</comment>
<dbReference type="Pfam" id="PF09423">
    <property type="entry name" value="PhoD"/>
    <property type="match status" value="1"/>
</dbReference>
<organism evidence="2 3">
    <name type="scientific">Pseudoalteromonas luteoviolacea NCIMB 1942</name>
    <dbReference type="NCBI Taxonomy" id="1365253"/>
    <lineage>
        <taxon>Bacteria</taxon>
        <taxon>Pseudomonadati</taxon>
        <taxon>Pseudomonadota</taxon>
        <taxon>Gammaproteobacteria</taxon>
        <taxon>Alteromonadales</taxon>
        <taxon>Pseudoalteromonadaceae</taxon>
        <taxon>Pseudoalteromonas</taxon>
    </lineage>
</organism>
<protein>
    <recommendedName>
        <fullName evidence="1">PhoD-like phosphatase metallophosphatase domain-containing protein</fullName>
    </recommendedName>
</protein>
<dbReference type="EMBL" id="AUXT01000183">
    <property type="protein sequence ID" value="KZN44933.1"/>
    <property type="molecule type" value="Genomic_DNA"/>
</dbReference>
<dbReference type="OrthoDB" id="9795624at2"/>
<dbReference type="SUPFAM" id="SSF56300">
    <property type="entry name" value="Metallo-dependent phosphatases"/>
    <property type="match status" value="1"/>
</dbReference>
<dbReference type="CDD" id="cd07389">
    <property type="entry name" value="MPP_PhoD"/>
    <property type="match status" value="1"/>
</dbReference>
<reference evidence="2 3" key="1">
    <citation type="submission" date="2013-07" db="EMBL/GenBank/DDBJ databases">
        <title>Comparative Genomic and Metabolomic Analysis of Twelve Strains of Pseudoalteromonas luteoviolacea.</title>
        <authorList>
            <person name="Vynne N.G."/>
            <person name="Mansson M."/>
            <person name="Gram L."/>
        </authorList>
    </citation>
    <scope>NUCLEOTIDE SEQUENCE [LARGE SCALE GENOMIC DNA]</scope>
    <source>
        <strain evidence="2 3">NCIMB 1942</strain>
    </source>
</reference>
<dbReference type="PATRIC" id="fig|1365253.3.peg.3703"/>
<proteinExistence type="predicted"/>
<name>A0A162A6K8_9GAMM</name>
<dbReference type="RefSeq" id="WP_063378137.1">
    <property type="nucleotide sequence ID" value="NZ_AUXT01000183.1"/>
</dbReference>
<dbReference type="Gene3D" id="3.60.21.70">
    <property type="entry name" value="PhoD-like phosphatase"/>
    <property type="match status" value="1"/>
</dbReference>
<dbReference type="Proteomes" id="UP000076587">
    <property type="component" value="Unassembled WGS sequence"/>
</dbReference>
<dbReference type="InterPro" id="IPR029052">
    <property type="entry name" value="Metallo-depent_PP-like"/>
</dbReference>
<evidence type="ECO:0000313" key="2">
    <source>
        <dbReference type="EMBL" id="KZN44933.1"/>
    </source>
</evidence>